<evidence type="ECO:0000256" key="1">
    <source>
        <dbReference type="SAM" id="MobiDB-lite"/>
    </source>
</evidence>
<dbReference type="InterPro" id="IPR029305">
    <property type="entry name" value="FANCI_S1-cap"/>
</dbReference>
<evidence type="ECO:0008006" key="11">
    <source>
        <dbReference type="Google" id="ProtNLM"/>
    </source>
</evidence>
<dbReference type="PANTHER" id="PTHR21818:SF0">
    <property type="entry name" value="FANCONI ANEMIA GROUP I PROTEIN"/>
    <property type="match status" value="1"/>
</dbReference>
<dbReference type="Proteomes" id="UP001501940">
    <property type="component" value="Chromosome 3"/>
</dbReference>
<feature type="domain" description="FANCI solenoid 2" evidence="4">
    <location>
        <begin position="382"/>
        <end position="545"/>
    </location>
</feature>
<dbReference type="GeneTree" id="ENSGT00390000005855"/>
<feature type="domain" description="FANCI solenoid 1 cap" evidence="2">
    <location>
        <begin position="5"/>
        <end position="56"/>
    </location>
</feature>
<organism evidence="9 10">
    <name type="scientific">Amphiprion ocellaris</name>
    <name type="common">Clown anemonefish</name>
    <dbReference type="NCBI Taxonomy" id="80972"/>
    <lineage>
        <taxon>Eukaryota</taxon>
        <taxon>Metazoa</taxon>
        <taxon>Chordata</taxon>
        <taxon>Craniata</taxon>
        <taxon>Vertebrata</taxon>
        <taxon>Euteleostomi</taxon>
        <taxon>Actinopterygii</taxon>
        <taxon>Neopterygii</taxon>
        <taxon>Teleostei</taxon>
        <taxon>Neoteleostei</taxon>
        <taxon>Acanthomorphata</taxon>
        <taxon>Ovalentaria</taxon>
        <taxon>Pomacentridae</taxon>
        <taxon>Amphiprion</taxon>
    </lineage>
</organism>
<dbReference type="Pfam" id="PF14677">
    <property type="entry name" value="FANCI_S3"/>
    <property type="match status" value="1"/>
</dbReference>
<dbReference type="Pfam" id="PF14674">
    <property type="entry name" value="FANCI_S1-cap"/>
    <property type="match status" value="1"/>
</dbReference>
<reference evidence="9" key="2">
    <citation type="submission" date="2025-08" db="UniProtKB">
        <authorList>
            <consortium name="Ensembl"/>
        </authorList>
    </citation>
    <scope>IDENTIFICATION</scope>
</reference>
<dbReference type="InterPro" id="IPR029308">
    <property type="entry name" value="FANCI_S1"/>
</dbReference>
<evidence type="ECO:0000259" key="2">
    <source>
        <dbReference type="Pfam" id="PF14674"/>
    </source>
</evidence>
<sequence length="1300" mass="145714">MKAEMDKIVSLSLGENTAELQKYLSSLTNDQLISVITNSALKGKKVGTTIKGIFKGSPPNSTEGSNRRLLVYEHCIPLCESGELQTEVAADIIGLLMLETHTLSGSSLAQLASLFVDAIKVGKMGSGKSLELFPTVLTALAACEALAYVILSKIKCIKYINIITSGNICKVWDPQCVIHLTTMFRDVPLSSDELQFLVEKVLRMFTKLDLQEIPPLVYQLLLLSAKGCKKQVLDGIINYFKEQDVQQEEEQKHGDLDLEVQSIPQDQLRHVEGTAILHIVFAVRLDHELGREFLKSFKVIHRITSYVDLCPFSVALLLSVARIQRYEEQVFDLLKGAIIKSFKDEQLQQGSKFLQDLLTGHCSVAQMILDTVKNSVFGWDHVTQGLVQLGFFLLDTFGPKPGPFGKSTEGSATVARTPTQQACKLGGQVLLQSFKMHEPIRGEILEQVLNRLVTKTASPVNHYLDLFSDIVVSAPMILLESSSKVTETFDHMSYLPLATVQGLLKAVQPLLKISMSLKDALILVLRKAMFSSQLDGRKSAVTGFLLLLKNFKVLGSLASSQCSQAISSSQIQVDVHSRYNSAANEAFCLEILSSLRRCLGQQADVRLMLYEGFYDVLRRNSQLASSIMQTLFSQLRRYYEPEQDLLPPVKLEPCITAHGDQIYLQEPLVLCLHCSTFAAVLIYEEEEEGYQSDLQAILESMTRRMIKSELEDFELDKSAEFSLGSSVGVKNNIYAVLVMGVYEVLMEYNFVKANYSKSCFEELIELFSRYHKLSEILKEKSGKGRVPSHKTPRSLLSMGFTSTLVTVLFRDTTQSREEALSVLRSNGEFVRYTVSVVVQKIQQLEETGHTDGPDGQSTDRTFRFLCDMTSVLMWRYTNIPSVVEEAGKKEKRSSLSQLCLEGLLRIFTTCQQRYPDKMAQLLSAMESAEGDAEQDNGTEINYFYIRQFQRALFTQLTGAEEDFNSKEAQLLVSILSVLSRQLKPSSQQFVQMITWTVKICKETSFEDAAFSKGLLSLLFNLHVLYKSPVSLLLELCQDIHSQLGDIDQVHKNNCYQLLVLSQVDRVLDEVDWLIARKKSQTASDKLGSGEATQTAGQQDAVEKAVTVQLGTLLTALNELVQTALLPGTCTITLLRELSRTYTILTTLVKYYIQVCTSQHGALPTRFEKLVKLSGTHLTPQCYSFITYAQVRLGSVNCGDDKKKKRRNEVNTAGSAKLLRETKAIPNLIFSIEQYEKYLITLTKKSKVNLMQYMKLSTSRDFRINAATLDAALQEQDASQETTESQDTEETQEPKQKKRKQ</sequence>
<feature type="domain" description="FANCI helical" evidence="7">
    <location>
        <begin position="288"/>
        <end position="374"/>
    </location>
</feature>
<feature type="domain" description="FANCI helical" evidence="8">
    <location>
        <begin position="559"/>
        <end position="778"/>
    </location>
</feature>
<evidence type="ECO:0000259" key="8">
    <source>
        <dbReference type="Pfam" id="PF14680"/>
    </source>
</evidence>
<keyword evidence="10" id="KW-1185">Reference proteome</keyword>
<gene>
    <name evidence="9" type="primary">FANCI</name>
</gene>
<dbReference type="Pfam" id="PF14676">
    <property type="entry name" value="FANCI_S2"/>
    <property type="match status" value="1"/>
</dbReference>
<evidence type="ECO:0000259" key="3">
    <source>
        <dbReference type="Pfam" id="PF14675"/>
    </source>
</evidence>
<evidence type="ECO:0000259" key="7">
    <source>
        <dbReference type="Pfam" id="PF14679"/>
    </source>
</evidence>
<feature type="domain" description="FANCI solenoid 3" evidence="5">
    <location>
        <begin position="795"/>
        <end position="1018"/>
    </location>
</feature>
<dbReference type="InterPro" id="IPR029313">
    <property type="entry name" value="FANCI_S3"/>
</dbReference>
<feature type="region of interest" description="Disordered" evidence="1">
    <location>
        <begin position="1272"/>
        <end position="1300"/>
    </location>
</feature>
<name>A0AAQ5ZX24_AMPOC</name>
<evidence type="ECO:0000313" key="9">
    <source>
        <dbReference type="Ensembl" id="ENSAOCP00000069372.1"/>
    </source>
</evidence>
<dbReference type="Pfam" id="PF14679">
    <property type="entry name" value="FANCI_HD1"/>
    <property type="match status" value="1"/>
</dbReference>
<reference evidence="9" key="3">
    <citation type="submission" date="2025-09" db="UniProtKB">
        <authorList>
            <consortium name="Ensembl"/>
        </authorList>
    </citation>
    <scope>IDENTIFICATION</scope>
</reference>
<evidence type="ECO:0000313" key="10">
    <source>
        <dbReference type="Proteomes" id="UP001501940"/>
    </source>
</evidence>
<dbReference type="InterPro" id="IPR029310">
    <property type="entry name" value="FANCI_HD1"/>
</dbReference>
<dbReference type="GO" id="GO:0006281">
    <property type="term" value="P:DNA repair"/>
    <property type="evidence" value="ECO:0007669"/>
    <property type="project" value="InterPro"/>
</dbReference>
<dbReference type="Pfam" id="PF14680">
    <property type="entry name" value="FANCI_HD2"/>
    <property type="match status" value="1"/>
</dbReference>
<accession>A0AAQ5ZX24</accession>
<dbReference type="Ensembl" id="ENSAOCT00000049955.1">
    <property type="protein sequence ID" value="ENSAOCP00000069372.1"/>
    <property type="gene ID" value="ENSAOCG00000017951.2"/>
</dbReference>
<feature type="domain" description="FANCI solenoid 4" evidence="6">
    <location>
        <begin position="1032"/>
        <end position="1269"/>
    </location>
</feature>
<dbReference type="InterPro" id="IPR029315">
    <property type="entry name" value="FANCI_S2"/>
</dbReference>
<dbReference type="InterPro" id="IPR026171">
    <property type="entry name" value="FANCI"/>
</dbReference>
<dbReference type="PANTHER" id="PTHR21818">
    <property type="entry name" value="BC025462 PROTEIN"/>
    <property type="match status" value="1"/>
</dbReference>
<dbReference type="InterPro" id="IPR029312">
    <property type="entry name" value="FANCI_HD2"/>
</dbReference>
<dbReference type="Pfam" id="PF14678">
    <property type="entry name" value="FANCI_S4"/>
    <property type="match status" value="1"/>
</dbReference>
<reference evidence="9 10" key="1">
    <citation type="submission" date="2022-01" db="EMBL/GenBank/DDBJ databases">
        <title>A chromosome-scale genome assembly of the false clownfish, Amphiprion ocellaris.</title>
        <authorList>
            <person name="Ryu T."/>
        </authorList>
    </citation>
    <scope>NUCLEOTIDE SEQUENCE [LARGE SCALE GENOMIC DNA]</scope>
</reference>
<dbReference type="GO" id="GO:0070182">
    <property type="term" value="F:DNA polymerase binding"/>
    <property type="evidence" value="ECO:0007669"/>
    <property type="project" value="TreeGrafter"/>
</dbReference>
<dbReference type="Pfam" id="PF14675">
    <property type="entry name" value="FANCI_S1"/>
    <property type="match status" value="1"/>
</dbReference>
<feature type="domain" description="FANCI solenoid 1" evidence="3">
    <location>
        <begin position="66"/>
        <end position="283"/>
    </location>
</feature>
<protein>
    <recommendedName>
        <fullName evidence="11">FA complementation group I</fullName>
    </recommendedName>
</protein>
<evidence type="ECO:0000259" key="4">
    <source>
        <dbReference type="Pfam" id="PF14676"/>
    </source>
</evidence>
<proteinExistence type="predicted"/>
<evidence type="ECO:0000259" key="5">
    <source>
        <dbReference type="Pfam" id="PF14677"/>
    </source>
</evidence>
<dbReference type="InterPro" id="IPR029314">
    <property type="entry name" value="FANCI_S4"/>
</dbReference>
<dbReference type="CDD" id="cd11720">
    <property type="entry name" value="FANCI"/>
    <property type="match status" value="1"/>
</dbReference>
<evidence type="ECO:0000259" key="6">
    <source>
        <dbReference type="Pfam" id="PF14678"/>
    </source>
</evidence>